<evidence type="ECO:0000313" key="5">
    <source>
        <dbReference type="EMBL" id="APX89762.1"/>
    </source>
</evidence>
<dbReference type="Pfam" id="PF00126">
    <property type="entry name" value="HTH_1"/>
    <property type="match status" value="1"/>
</dbReference>
<accession>A0A1U7DIE2</accession>
<evidence type="ECO:0000256" key="2">
    <source>
        <dbReference type="ARBA" id="ARBA00023015"/>
    </source>
</evidence>
<dbReference type="PANTHER" id="PTHR30537">
    <property type="entry name" value="HTH-TYPE TRANSCRIPTIONAL REGULATOR"/>
    <property type="match status" value="1"/>
</dbReference>
<dbReference type="GO" id="GO:0006351">
    <property type="term" value="P:DNA-templated transcription"/>
    <property type="evidence" value="ECO:0007669"/>
    <property type="project" value="TreeGrafter"/>
</dbReference>
<keyword evidence="6" id="KW-1185">Reference proteome</keyword>
<dbReference type="EMBL" id="CP019124">
    <property type="protein sequence ID" value="APX89762.1"/>
    <property type="molecule type" value="Genomic_DNA"/>
</dbReference>
<dbReference type="Pfam" id="PF03466">
    <property type="entry name" value="LysR_substrate"/>
    <property type="match status" value="1"/>
</dbReference>
<dbReference type="SUPFAM" id="SSF53850">
    <property type="entry name" value="Periplasmic binding protein-like II"/>
    <property type="match status" value="1"/>
</dbReference>
<dbReference type="AlphaFoldDB" id="A0A1U7DIE2"/>
<dbReference type="STRING" id="1267768.BV394_08570"/>
<evidence type="ECO:0000256" key="3">
    <source>
        <dbReference type="ARBA" id="ARBA00023125"/>
    </source>
</evidence>
<dbReference type="GO" id="GO:0003700">
    <property type="term" value="F:DNA-binding transcription factor activity"/>
    <property type="evidence" value="ECO:0007669"/>
    <property type="project" value="InterPro"/>
</dbReference>
<dbReference type="OrthoDB" id="5526340at2"/>
<dbReference type="PROSITE" id="PS50931">
    <property type="entry name" value="HTH_LYSR"/>
    <property type="match status" value="1"/>
</dbReference>
<comment type="similarity">
    <text evidence="1">Belongs to the LysR transcriptional regulatory family.</text>
</comment>
<gene>
    <name evidence="5" type="ORF">BV394_08570</name>
</gene>
<dbReference type="PANTHER" id="PTHR30537:SF74">
    <property type="entry name" value="HTH-TYPE TRANSCRIPTIONAL REGULATOR TRPI"/>
    <property type="match status" value="1"/>
</dbReference>
<evidence type="ECO:0000313" key="6">
    <source>
        <dbReference type="Proteomes" id="UP000187266"/>
    </source>
</evidence>
<keyword evidence="2" id="KW-0805">Transcription regulation</keyword>
<dbReference type="Proteomes" id="UP000187266">
    <property type="component" value="Chromosome"/>
</dbReference>
<dbReference type="InterPro" id="IPR036388">
    <property type="entry name" value="WH-like_DNA-bd_sf"/>
</dbReference>
<dbReference type="InterPro" id="IPR036390">
    <property type="entry name" value="WH_DNA-bd_sf"/>
</dbReference>
<proteinExistence type="inferred from homology"/>
<dbReference type="FunFam" id="1.10.10.10:FF:000001">
    <property type="entry name" value="LysR family transcriptional regulator"/>
    <property type="match status" value="1"/>
</dbReference>
<dbReference type="SUPFAM" id="SSF46785">
    <property type="entry name" value="Winged helix' DNA-binding domain"/>
    <property type="match status" value="1"/>
</dbReference>
<keyword evidence="4" id="KW-0804">Transcription</keyword>
<dbReference type="GO" id="GO:0043565">
    <property type="term" value="F:sequence-specific DNA binding"/>
    <property type="evidence" value="ECO:0007669"/>
    <property type="project" value="TreeGrafter"/>
</dbReference>
<sequence>MLPSTKALHAFACVVRFGGVRAAAAELNLTQSAISHQITALEKMLGTPLFDRRGRGLELTEAGQDYFQHIGPALDWIQRATRQAARSAPMRQMTIAAPPTFLATWLIRNAARIEELLDGAALRFVEALVLPSQPVAADLAIEYRFQPEPTTDSRFLMADEVSAFAAPDYARNLGLKSVNDIHRARLIETERRLSSWNDIVDAGHVGRPFLTVGYSHQAYEAASLGLGIALGNRVNAAPFLRAGTLIEPFTIPRTHLPPLPNYFITIPAPARNGDLPARLRDWLIDEIGRAARDVAGQGKA</sequence>
<accession>A0A2M9DCM6</accession>
<protein>
    <submittedName>
        <fullName evidence="5">Uncharacterized protein</fullName>
    </submittedName>
</protein>
<reference evidence="5 6" key="1">
    <citation type="submission" date="2017-01" db="EMBL/GenBank/DDBJ databases">
        <title>Genomic analysis of Xuhuaishuia manganoxidans DY6-4.</title>
        <authorList>
            <person name="Wang X."/>
        </authorList>
    </citation>
    <scope>NUCLEOTIDE SEQUENCE [LARGE SCALE GENOMIC DNA]</scope>
    <source>
        <strain evidence="5 6">DY6-4</strain>
    </source>
</reference>
<keyword evidence="3" id="KW-0238">DNA-binding</keyword>
<dbReference type="InterPro" id="IPR058163">
    <property type="entry name" value="LysR-type_TF_proteobact-type"/>
</dbReference>
<dbReference type="Gene3D" id="1.10.10.10">
    <property type="entry name" value="Winged helix-like DNA-binding domain superfamily/Winged helix DNA-binding domain"/>
    <property type="match status" value="1"/>
</dbReference>
<organism evidence="5 6">
    <name type="scientific">Brevirhabdus pacifica</name>
    <dbReference type="NCBI Taxonomy" id="1267768"/>
    <lineage>
        <taxon>Bacteria</taxon>
        <taxon>Pseudomonadati</taxon>
        <taxon>Pseudomonadota</taxon>
        <taxon>Alphaproteobacteria</taxon>
        <taxon>Rhodobacterales</taxon>
        <taxon>Paracoccaceae</taxon>
        <taxon>Brevirhabdus</taxon>
    </lineage>
</organism>
<dbReference type="PRINTS" id="PR00039">
    <property type="entry name" value="HTHLYSR"/>
</dbReference>
<evidence type="ECO:0000256" key="1">
    <source>
        <dbReference type="ARBA" id="ARBA00009437"/>
    </source>
</evidence>
<dbReference type="Gene3D" id="3.40.190.10">
    <property type="entry name" value="Periplasmic binding protein-like II"/>
    <property type="match status" value="2"/>
</dbReference>
<dbReference type="InterPro" id="IPR000847">
    <property type="entry name" value="LysR_HTH_N"/>
</dbReference>
<dbReference type="RefSeq" id="WP_076979784.1">
    <property type="nucleotide sequence ID" value="NZ_CP019124.1"/>
</dbReference>
<evidence type="ECO:0000256" key="4">
    <source>
        <dbReference type="ARBA" id="ARBA00023163"/>
    </source>
</evidence>
<name>A0A1U7DIE2_9RHOB</name>
<dbReference type="InterPro" id="IPR005119">
    <property type="entry name" value="LysR_subst-bd"/>
</dbReference>